<name>A0ABT3FZ81_9BACT</name>
<dbReference type="Proteomes" id="UP001165653">
    <property type="component" value="Unassembled WGS sequence"/>
</dbReference>
<evidence type="ECO:0000256" key="1">
    <source>
        <dbReference type="SAM" id="Phobius"/>
    </source>
</evidence>
<proteinExistence type="predicted"/>
<organism evidence="2 3">
    <name type="scientific">Luteolibacter rhizosphaerae</name>
    <dbReference type="NCBI Taxonomy" id="2989719"/>
    <lineage>
        <taxon>Bacteria</taxon>
        <taxon>Pseudomonadati</taxon>
        <taxon>Verrucomicrobiota</taxon>
        <taxon>Verrucomicrobiia</taxon>
        <taxon>Verrucomicrobiales</taxon>
        <taxon>Verrucomicrobiaceae</taxon>
        <taxon>Luteolibacter</taxon>
    </lineage>
</organism>
<accession>A0ABT3FZ81</accession>
<evidence type="ECO:0000313" key="3">
    <source>
        <dbReference type="Proteomes" id="UP001165653"/>
    </source>
</evidence>
<protein>
    <recommendedName>
        <fullName evidence="4">Tetratricopeptide repeat protein</fullName>
    </recommendedName>
</protein>
<evidence type="ECO:0000313" key="2">
    <source>
        <dbReference type="EMBL" id="MCW1912571.1"/>
    </source>
</evidence>
<sequence length="321" mass="36250">MKPPRRAVLIAFAVLVAGGYLRLYLEDHATKSFRHEGLLSEPLDIDVREKIGQNSAVVALAGLRTLVASFASLRATEQFTNTEWPELDESVNTTVQLSPKTGYYWDIGGWHLAYNAAAFYRNDPHLSSLRAEAESRRWVTKGKEFFERGTRNNPDNWRLAAALGNLYSSAYHFPEDEKAVAAYSRSWATGKADPRVRRNLLQARARVGEDPKVLLAELRDILQSDPRSAVPSMLALRYVLEAKITPPDDPVARAVQIFGSEERALRILGTYFTDYLDRMPQTGVETAIRLLERRKGIAPDSPESNIRLREELSARNYGFER</sequence>
<gene>
    <name evidence="2" type="ORF">OJ996_03230</name>
</gene>
<dbReference type="InterPro" id="IPR011990">
    <property type="entry name" value="TPR-like_helical_dom_sf"/>
</dbReference>
<keyword evidence="3" id="KW-1185">Reference proteome</keyword>
<keyword evidence="1" id="KW-1133">Transmembrane helix</keyword>
<keyword evidence="1" id="KW-0472">Membrane</keyword>
<dbReference type="RefSeq" id="WP_264511101.1">
    <property type="nucleotide sequence ID" value="NZ_JAPDDR010000002.1"/>
</dbReference>
<keyword evidence="1" id="KW-0812">Transmembrane</keyword>
<reference evidence="2" key="1">
    <citation type="submission" date="2022-10" db="EMBL/GenBank/DDBJ databases">
        <title>Luteolibacter sp. GHJ8, whole genome shotgun sequencing project.</title>
        <authorList>
            <person name="Zhao G."/>
            <person name="Shen L."/>
        </authorList>
    </citation>
    <scope>NUCLEOTIDE SEQUENCE</scope>
    <source>
        <strain evidence="2">GHJ8</strain>
    </source>
</reference>
<dbReference type="EMBL" id="JAPDDR010000002">
    <property type="protein sequence ID" value="MCW1912571.1"/>
    <property type="molecule type" value="Genomic_DNA"/>
</dbReference>
<feature type="transmembrane region" description="Helical" evidence="1">
    <location>
        <begin position="7"/>
        <end position="25"/>
    </location>
</feature>
<dbReference type="Gene3D" id="1.25.40.10">
    <property type="entry name" value="Tetratricopeptide repeat domain"/>
    <property type="match status" value="1"/>
</dbReference>
<comment type="caution">
    <text evidence="2">The sequence shown here is derived from an EMBL/GenBank/DDBJ whole genome shotgun (WGS) entry which is preliminary data.</text>
</comment>
<evidence type="ECO:0008006" key="4">
    <source>
        <dbReference type="Google" id="ProtNLM"/>
    </source>
</evidence>